<dbReference type="InterPro" id="IPR021424">
    <property type="entry name" value="PorA"/>
</dbReference>
<name>A0ABV6HC01_9ACTN</name>
<keyword evidence="3" id="KW-1185">Reference proteome</keyword>
<gene>
    <name evidence="2" type="ORF">ACFFJD_16345</name>
</gene>
<proteinExistence type="predicted"/>
<evidence type="ECO:0000313" key="3">
    <source>
        <dbReference type="Proteomes" id="UP001589783"/>
    </source>
</evidence>
<organism evidence="2 3">
    <name type="scientific">Gordonia phosphorivorans</name>
    <dbReference type="NCBI Taxonomy" id="1056982"/>
    <lineage>
        <taxon>Bacteria</taxon>
        <taxon>Bacillati</taxon>
        <taxon>Actinomycetota</taxon>
        <taxon>Actinomycetes</taxon>
        <taxon>Mycobacteriales</taxon>
        <taxon>Gordoniaceae</taxon>
        <taxon>Gordonia</taxon>
    </lineage>
</organism>
<accession>A0ABV6HC01</accession>
<evidence type="ECO:0000256" key="1">
    <source>
        <dbReference type="SAM" id="Phobius"/>
    </source>
</evidence>
<reference evidence="2 3" key="1">
    <citation type="submission" date="2024-09" db="EMBL/GenBank/DDBJ databases">
        <authorList>
            <person name="Sun Q."/>
            <person name="Mori K."/>
        </authorList>
    </citation>
    <scope>NUCLEOTIDE SEQUENCE [LARGE SCALE GENOMIC DNA]</scope>
    <source>
        <strain evidence="2 3">CCM 7957</strain>
    </source>
</reference>
<dbReference type="Pfam" id="PF11271">
    <property type="entry name" value="PorA"/>
    <property type="match status" value="1"/>
</dbReference>
<dbReference type="EMBL" id="JBHLWV010000030">
    <property type="protein sequence ID" value="MFC0316418.1"/>
    <property type="molecule type" value="Genomic_DNA"/>
</dbReference>
<dbReference type="RefSeq" id="WP_382366081.1">
    <property type="nucleotide sequence ID" value="NZ_JBHLWV010000030.1"/>
</dbReference>
<keyword evidence="1" id="KW-1133">Transmembrane helix</keyword>
<protein>
    <submittedName>
        <fullName evidence="2">DUF3068 domain-containing protein</fullName>
    </submittedName>
</protein>
<sequence length="359" mass="38578">MADPHPRLSARDLLGPSALFLGALLIAVAVAIGPLLGTDLKKVPLDVDQTWVADGSADTRLLDRCSLEGRRAAVVDGTVSQQRRILTVQPSDSRVVTLQAGTALGLVGKDASGDEENSCDEPTLAAAIDRVTLDRRTAAPTGRSQVQYDDERAAVPITDRRGYTYLLPFGFDPDDAQYFDPVTRRTLPLRAVGAETMGGRAVTHFVVDVPDTDLAVAQQDPRAVLTKPASWFGDLDATAPDEVLTATLHHRATRDLFVDTVTGVIISERAQITEVYRFVPEVRTRSAALDDFTLTNLSTTLTSDHQSMREAADYAAGRAWPVAVATRAVPVAAGVLGTAALVMGVWWSRRRPDEAPATD</sequence>
<dbReference type="Proteomes" id="UP001589783">
    <property type="component" value="Unassembled WGS sequence"/>
</dbReference>
<feature type="transmembrane region" description="Helical" evidence="1">
    <location>
        <begin position="13"/>
        <end position="36"/>
    </location>
</feature>
<keyword evidence="1" id="KW-0812">Transmembrane</keyword>
<keyword evidence="1" id="KW-0472">Membrane</keyword>
<comment type="caution">
    <text evidence="2">The sequence shown here is derived from an EMBL/GenBank/DDBJ whole genome shotgun (WGS) entry which is preliminary data.</text>
</comment>
<evidence type="ECO:0000313" key="2">
    <source>
        <dbReference type="EMBL" id="MFC0316418.1"/>
    </source>
</evidence>